<keyword evidence="1" id="KW-1133">Transmembrane helix</keyword>
<keyword evidence="3" id="KW-1185">Reference proteome</keyword>
<dbReference type="RefSeq" id="WP_388114017.1">
    <property type="nucleotide sequence ID" value="NZ_JBIAHM010000019.1"/>
</dbReference>
<comment type="caution">
    <text evidence="2">The sequence shown here is derived from an EMBL/GenBank/DDBJ whole genome shotgun (WGS) entry which is preliminary data.</text>
</comment>
<reference evidence="2 3" key="1">
    <citation type="submission" date="2024-10" db="EMBL/GenBank/DDBJ databases">
        <title>The Natural Products Discovery Center: Release of the First 8490 Sequenced Strains for Exploring Actinobacteria Biosynthetic Diversity.</title>
        <authorList>
            <person name="Kalkreuter E."/>
            <person name="Kautsar S.A."/>
            <person name="Yang D."/>
            <person name="Bader C.D."/>
            <person name="Teijaro C.N."/>
            <person name="Fluegel L."/>
            <person name="Davis C.M."/>
            <person name="Simpson J.R."/>
            <person name="Lauterbach L."/>
            <person name="Steele A.D."/>
            <person name="Gui C."/>
            <person name="Meng S."/>
            <person name="Li G."/>
            <person name="Viehrig K."/>
            <person name="Ye F."/>
            <person name="Su P."/>
            <person name="Kiefer A.F."/>
            <person name="Nichols A."/>
            <person name="Cepeda A.J."/>
            <person name="Yan W."/>
            <person name="Fan B."/>
            <person name="Jiang Y."/>
            <person name="Adhikari A."/>
            <person name="Zheng C.-J."/>
            <person name="Schuster L."/>
            <person name="Cowan T.M."/>
            <person name="Smanski M.J."/>
            <person name="Chevrette M.G."/>
            <person name="De Carvalho L.P.S."/>
            <person name="Shen B."/>
        </authorList>
    </citation>
    <scope>NUCLEOTIDE SEQUENCE [LARGE SCALE GENOMIC DNA]</scope>
    <source>
        <strain evidence="2 3">NPDC006488</strain>
    </source>
</reference>
<name>A0ABW6MIL8_9ACTN</name>
<organism evidence="2 3">
    <name type="scientific">Streptomyces hokutonensis</name>
    <dbReference type="NCBI Taxonomy" id="1306990"/>
    <lineage>
        <taxon>Bacteria</taxon>
        <taxon>Bacillati</taxon>
        <taxon>Actinomycetota</taxon>
        <taxon>Actinomycetes</taxon>
        <taxon>Kitasatosporales</taxon>
        <taxon>Streptomycetaceae</taxon>
        <taxon>Streptomyces</taxon>
    </lineage>
</organism>
<proteinExistence type="predicted"/>
<evidence type="ECO:0000256" key="1">
    <source>
        <dbReference type="SAM" id="Phobius"/>
    </source>
</evidence>
<accession>A0ABW6MIL8</accession>
<sequence>MDGESGIPSPGLAGGVRIPPVLLKTLVTVVVATIAYVITNLINQSQDELWQLAVSIVIGGAALIVQYMIDFERRLASVERALVTHHRDMKDLVSEKFIQVGEVTEIFGKLDRAGLDTENVKLLLQSATEVQSQGPDIVKAFARAELARLASIMVNLTGWTTEWSGENDDWLLGLTECATSNIDAISSAVDLTFWKAEPARARRYLDAQSDAIGRGVTVRRVFVVENAADVNSGLEEICRSQQRRRIQTRVVVTSELPNDLKGGPINDCVLFDGELCYELTADRTQGNPTTTLNARVPRLSERIKRFNELWDAGREAGSGSP</sequence>
<keyword evidence="1" id="KW-0812">Transmembrane</keyword>
<protein>
    <submittedName>
        <fullName evidence="2">Uncharacterized protein</fullName>
    </submittedName>
</protein>
<feature type="transmembrane region" description="Helical" evidence="1">
    <location>
        <begin position="21"/>
        <end position="43"/>
    </location>
</feature>
<dbReference type="Proteomes" id="UP001601303">
    <property type="component" value="Unassembled WGS sequence"/>
</dbReference>
<keyword evidence="1" id="KW-0472">Membrane</keyword>
<dbReference type="EMBL" id="JBIAHM010000019">
    <property type="protein sequence ID" value="MFE9605198.1"/>
    <property type="molecule type" value="Genomic_DNA"/>
</dbReference>
<evidence type="ECO:0000313" key="3">
    <source>
        <dbReference type="Proteomes" id="UP001601303"/>
    </source>
</evidence>
<evidence type="ECO:0000313" key="2">
    <source>
        <dbReference type="EMBL" id="MFE9605198.1"/>
    </source>
</evidence>
<feature type="transmembrane region" description="Helical" evidence="1">
    <location>
        <begin position="49"/>
        <end position="69"/>
    </location>
</feature>
<gene>
    <name evidence="2" type="ORF">ACFYNQ_42460</name>
</gene>